<keyword evidence="5" id="KW-0560">Oxidoreductase</keyword>
<keyword evidence="9" id="KW-1185">Reference proteome</keyword>
<evidence type="ECO:0000313" key="8">
    <source>
        <dbReference type="EMBL" id="KAI1611425.1"/>
    </source>
</evidence>
<evidence type="ECO:0000259" key="6">
    <source>
        <dbReference type="Pfam" id="PF00107"/>
    </source>
</evidence>
<evidence type="ECO:0000256" key="5">
    <source>
        <dbReference type="ARBA" id="ARBA00023002"/>
    </source>
</evidence>
<organism evidence="8 9">
    <name type="scientific">Exophiala viscosa</name>
    <dbReference type="NCBI Taxonomy" id="2486360"/>
    <lineage>
        <taxon>Eukaryota</taxon>
        <taxon>Fungi</taxon>
        <taxon>Dikarya</taxon>
        <taxon>Ascomycota</taxon>
        <taxon>Pezizomycotina</taxon>
        <taxon>Eurotiomycetes</taxon>
        <taxon>Chaetothyriomycetidae</taxon>
        <taxon>Chaetothyriales</taxon>
        <taxon>Herpotrichiellaceae</taxon>
        <taxon>Exophiala</taxon>
    </lineage>
</organism>
<dbReference type="PANTHER" id="PTHR43350">
    <property type="entry name" value="NAD-DEPENDENT ALCOHOL DEHYDROGENASE"/>
    <property type="match status" value="1"/>
</dbReference>
<dbReference type="InterPro" id="IPR013149">
    <property type="entry name" value="ADH-like_C"/>
</dbReference>
<dbReference type="Gene3D" id="3.40.50.720">
    <property type="entry name" value="NAD(P)-binding Rossmann-like Domain"/>
    <property type="match status" value="1"/>
</dbReference>
<protein>
    <submittedName>
        <fullName evidence="8">GroES-like protein</fullName>
    </submittedName>
</protein>
<dbReference type="SUPFAM" id="SSF51735">
    <property type="entry name" value="NAD(P)-binding Rossmann-fold domains"/>
    <property type="match status" value="1"/>
</dbReference>
<dbReference type="SUPFAM" id="SSF50129">
    <property type="entry name" value="GroES-like"/>
    <property type="match status" value="1"/>
</dbReference>
<evidence type="ECO:0000256" key="2">
    <source>
        <dbReference type="ARBA" id="ARBA00008072"/>
    </source>
</evidence>
<gene>
    <name evidence="8" type="ORF">EDD36DRAFT_497302</name>
</gene>
<name>A0AAN6IBZ3_9EURO</name>
<comment type="caution">
    <text evidence="8">The sequence shown here is derived from an EMBL/GenBank/DDBJ whole genome shotgun (WGS) entry which is preliminary data.</text>
</comment>
<reference evidence="8" key="1">
    <citation type="journal article" date="2022" name="bioRxiv">
        <title>Deciphering the potential niche of two novel black yeast fungi from a biological soil crust based on their genomes, phenotypes, and melanin regulation.</title>
        <authorList>
            <consortium name="DOE Joint Genome Institute"/>
            <person name="Carr E.C."/>
            <person name="Barton Q."/>
            <person name="Grambo S."/>
            <person name="Sullivan M."/>
            <person name="Renfro C.M."/>
            <person name="Kuo A."/>
            <person name="Pangilinan J."/>
            <person name="Lipzen A."/>
            <person name="Keymanesh K."/>
            <person name="Savage E."/>
            <person name="Barry K."/>
            <person name="Grigoriev I.V."/>
            <person name="Riekhof W.R."/>
            <person name="Harris S.S."/>
        </authorList>
    </citation>
    <scope>NUCLEOTIDE SEQUENCE</scope>
    <source>
        <strain evidence="8">JF 03-4F</strain>
    </source>
</reference>
<keyword evidence="4" id="KW-0862">Zinc</keyword>
<dbReference type="InterPro" id="IPR036291">
    <property type="entry name" value="NAD(P)-bd_dom_sf"/>
</dbReference>
<evidence type="ECO:0000313" key="9">
    <source>
        <dbReference type="Proteomes" id="UP001203852"/>
    </source>
</evidence>
<dbReference type="GO" id="GO:0016491">
    <property type="term" value="F:oxidoreductase activity"/>
    <property type="evidence" value="ECO:0007669"/>
    <property type="project" value="UniProtKB-KW"/>
</dbReference>
<dbReference type="Pfam" id="PF00107">
    <property type="entry name" value="ADH_zinc_N"/>
    <property type="match status" value="1"/>
</dbReference>
<comment type="cofactor">
    <cofactor evidence="1">
        <name>Zn(2+)</name>
        <dbReference type="ChEBI" id="CHEBI:29105"/>
    </cofactor>
</comment>
<proteinExistence type="inferred from homology"/>
<keyword evidence="3" id="KW-0479">Metal-binding</keyword>
<feature type="domain" description="Alcohol dehydrogenase-like N-terminal" evidence="7">
    <location>
        <begin position="97"/>
        <end position="208"/>
    </location>
</feature>
<comment type="similarity">
    <text evidence="2">Belongs to the zinc-containing alcohol dehydrogenase family.</text>
</comment>
<dbReference type="Proteomes" id="UP001203852">
    <property type="component" value="Unassembled WGS sequence"/>
</dbReference>
<dbReference type="AlphaFoldDB" id="A0AAN6IBZ3"/>
<evidence type="ECO:0000256" key="3">
    <source>
        <dbReference type="ARBA" id="ARBA00022723"/>
    </source>
</evidence>
<dbReference type="EMBL" id="MU404356">
    <property type="protein sequence ID" value="KAI1611425.1"/>
    <property type="molecule type" value="Genomic_DNA"/>
</dbReference>
<dbReference type="InterPro" id="IPR011032">
    <property type="entry name" value="GroES-like_sf"/>
</dbReference>
<dbReference type="CDD" id="cd05188">
    <property type="entry name" value="MDR"/>
    <property type="match status" value="1"/>
</dbReference>
<accession>A0AAN6IBZ3</accession>
<dbReference type="Pfam" id="PF08240">
    <property type="entry name" value="ADH_N"/>
    <property type="match status" value="1"/>
</dbReference>
<feature type="domain" description="Alcohol dehydrogenase-like C-terminal" evidence="6">
    <location>
        <begin position="258"/>
        <end position="396"/>
    </location>
</feature>
<sequence length="444" mass="47944">MIASFTVCCILVCNTPEITYEVHELWHGLYDGKSDRCTYISALPSSANQRERLIIICTPLGILSISSYEEQVFPLEYSPCSKTVPTPQPTLGSAVLKVEKAMVLNYAGDIYNGKRQYPYPVPLTLGSSAIGRVVALGPDAVSLKVGDLCLLDITISARDDIGGQAGSTFLSAIIDGFTPASKKLMKDVWRDGAFAEYVRWPLENCHVVDETKTKALGYRIEDLMYISKMLVSYGGLGPGCVDVRPGETVIVSPATGGFGSAAVHVALELGAGRVIAMGRNGEVLRQVKEAEGEKGKRIECVGLTGVWEEDLQALKGVTGGAGVDVFFDVSPPAASGSGHLKAGVMALKKSGRVCLMGGIQGDIGLPHERIMHWNLTVKGKWMFEREDVKAMIRLVETGVVSLYQEDGIKPFGTRCEGKYKLEKWQKAFDEAARVGSDGFVLIEP</sequence>
<evidence type="ECO:0000259" key="7">
    <source>
        <dbReference type="Pfam" id="PF08240"/>
    </source>
</evidence>
<dbReference type="Gene3D" id="3.90.180.10">
    <property type="entry name" value="Medium-chain alcohol dehydrogenases, catalytic domain"/>
    <property type="match status" value="1"/>
</dbReference>
<dbReference type="PANTHER" id="PTHR43350:SF17">
    <property type="entry name" value="NAD-DEPENDENT ALCOHOL DEHYDROGENASE"/>
    <property type="match status" value="1"/>
</dbReference>
<evidence type="ECO:0000256" key="1">
    <source>
        <dbReference type="ARBA" id="ARBA00001947"/>
    </source>
</evidence>
<dbReference type="InterPro" id="IPR013154">
    <property type="entry name" value="ADH-like_N"/>
</dbReference>
<dbReference type="GO" id="GO:0046872">
    <property type="term" value="F:metal ion binding"/>
    <property type="evidence" value="ECO:0007669"/>
    <property type="project" value="UniProtKB-KW"/>
</dbReference>
<evidence type="ECO:0000256" key="4">
    <source>
        <dbReference type="ARBA" id="ARBA00022833"/>
    </source>
</evidence>